<dbReference type="AlphaFoldDB" id="A0A0E9QSY3"/>
<evidence type="ECO:0000313" key="1">
    <source>
        <dbReference type="EMBL" id="JAH20076.1"/>
    </source>
</evidence>
<organism evidence="1">
    <name type="scientific">Anguilla anguilla</name>
    <name type="common">European freshwater eel</name>
    <name type="synonym">Muraena anguilla</name>
    <dbReference type="NCBI Taxonomy" id="7936"/>
    <lineage>
        <taxon>Eukaryota</taxon>
        <taxon>Metazoa</taxon>
        <taxon>Chordata</taxon>
        <taxon>Craniata</taxon>
        <taxon>Vertebrata</taxon>
        <taxon>Euteleostomi</taxon>
        <taxon>Actinopterygii</taxon>
        <taxon>Neopterygii</taxon>
        <taxon>Teleostei</taxon>
        <taxon>Anguilliformes</taxon>
        <taxon>Anguillidae</taxon>
        <taxon>Anguilla</taxon>
    </lineage>
</organism>
<accession>A0A0E9QSY3</accession>
<reference evidence="1" key="1">
    <citation type="submission" date="2014-11" db="EMBL/GenBank/DDBJ databases">
        <authorList>
            <person name="Amaro Gonzalez C."/>
        </authorList>
    </citation>
    <scope>NUCLEOTIDE SEQUENCE</scope>
</reference>
<proteinExistence type="predicted"/>
<reference evidence="1" key="2">
    <citation type="journal article" date="2015" name="Fish Shellfish Immunol.">
        <title>Early steps in the European eel (Anguilla anguilla)-Vibrio vulnificus interaction in the gills: Role of the RtxA13 toxin.</title>
        <authorList>
            <person name="Callol A."/>
            <person name="Pajuelo D."/>
            <person name="Ebbesson L."/>
            <person name="Teles M."/>
            <person name="MacKenzie S."/>
            <person name="Amaro C."/>
        </authorList>
    </citation>
    <scope>NUCLEOTIDE SEQUENCE</scope>
</reference>
<dbReference type="EMBL" id="GBXM01088501">
    <property type="protein sequence ID" value="JAH20076.1"/>
    <property type="molecule type" value="Transcribed_RNA"/>
</dbReference>
<sequence length="42" mass="4808">MSGCTEIIQKLAFIPFLTTLLMECKGLYIHIGESLRLSLFYL</sequence>
<protein>
    <submittedName>
        <fullName evidence="1">Uncharacterized protein</fullName>
    </submittedName>
</protein>
<name>A0A0E9QSY3_ANGAN</name>